<dbReference type="Proteomes" id="UP001055072">
    <property type="component" value="Unassembled WGS sequence"/>
</dbReference>
<sequence>MTPRNSQVTRWTLTAIIIMSTLPIPLHTYAAHQQVLHLPPPLITPTALPVPNATTPYWTRYLSKDHTPSLDHGSKGPLTKDADICIIGSGITGVSAAYHLYKAVVQDGRPLNVVILEAREFCSGATGRNGGHLTPHAFAHFTTLSKRFGKEDAIRSLELERYTSTEIRKILAESGKTDDVDMVSDGRVILLFSKEEEELTRVEFDAAKEAGIDVSEVEWFSREETQERYGASYPSVKIPGNNVWPLKLVSHLYNLASSSSSSFNLTLHTHTPVTSISTTTTPNPAHRKVTLQTPRGEITCSAVLHATNGYASHLLPFFHGEIVPTRGQVISVRANTPSPFGKGREGFVGNDGFEYWFPRPKSVKRDDYAEGEEERELVILGGGREAAKNGKFEFYTVDDSVVNPEVGKVVRGFLPAVFPGRFDNGTEPEMEWTGIMGYTRSGEPFVGPVIDSTGRRYPGQYISAGYTGHGMPRAFACAEMIAGMILADLNGEGWHRPEWFPTHYLTDNRTIGQYV</sequence>
<comment type="caution">
    <text evidence="1">The sequence shown here is derived from an EMBL/GenBank/DDBJ whole genome shotgun (WGS) entry which is preliminary data.</text>
</comment>
<evidence type="ECO:0000313" key="1">
    <source>
        <dbReference type="EMBL" id="KAI0091391.1"/>
    </source>
</evidence>
<gene>
    <name evidence="1" type="ORF">BDY19DRAFT_622570</name>
</gene>
<organism evidence="1 2">
    <name type="scientific">Irpex rosettiformis</name>
    <dbReference type="NCBI Taxonomy" id="378272"/>
    <lineage>
        <taxon>Eukaryota</taxon>
        <taxon>Fungi</taxon>
        <taxon>Dikarya</taxon>
        <taxon>Basidiomycota</taxon>
        <taxon>Agaricomycotina</taxon>
        <taxon>Agaricomycetes</taxon>
        <taxon>Polyporales</taxon>
        <taxon>Irpicaceae</taxon>
        <taxon>Irpex</taxon>
    </lineage>
</organism>
<proteinExistence type="predicted"/>
<accession>A0ACB8UB34</accession>
<reference evidence="1" key="1">
    <citation type="journal article" date="2021" name="Environ. Microbiol.">
        <title>Gene family expansions and transcriptome signatures uncover fungal adaptations to wood decay.</title>
        <authorList>
            <person name="Hage H."/>
            <person name="Miyauchi S."/>
            <person name="Viragh M."/>
            <person name="Drula E."/>
            <person name="Min B."/>
            <person name="Chaduli D."/>
            <person name="Navarro D."/>
            <person name="Favel A."/>
            <person name="Norest M."/>
            <person name="Lesage-Meessen L."/>
            <person name="Balint B."/>
            <person name="Merenyi Z."/>
            <person name="de Eugenio L."/>
            <person name="Morin E."/>
            <person name="Martinez A.T."/>
            <person name="Baldrian P."/>
            <person name="Stursova M."/>
            <person name="Martinez M.J."/>
            <person name="Novotny C."/>
            <person name="Magnuson J.K."/>
            <person name="Spatafora J.W."/>
            <person name="Maurice S."/>
            <person name="Pangilinan J."/>
            <person name="Andreopoulos W."/>
            <person name="LaButti K."/>
            <person name="Hundley H."/>
            <person name="Na H."/>
            <person name="Kuo A."/>
            <person name="Barry K."/>
            <person name="Lipzen A."/>
            <person name="Henrissat B."/>
            <person name="Riley R."/>
            <person name="Ahrendt S."/>
            <person name="Nagy L.G."/>
            <person name="Grigoriev I.V."/>
            <person name="Martin F."/>
            <person name="Rosso M.N."/>
        </authorList>
    </citation>
    <scope>NUCLEOTIDE SEQUENCE</scope>
    <source>
        <strain evidence="1">CBS 384.51</strain>
    </source>
</reference>
<name>A0ACB8UB34_9APHY</name>
<dbReference type="EMBL" id="MU274905">
    <property type="protein sequence ID" value="KAI0091391.1"/>
    <property type="molecule type" value="Genomic_DNA"/>
</dbReference>
<evidence type="ECO:0000313" key="2">
    <source>
        <dbReference type="Proteomes" id="UP001055072"/>
    </source>
</evidence>
<keyword evidence="2" id="KW-1185">Reference proteome</keyword>
<protein>
    <submittedName>
        <fullName evidence="1">DAO-domain-containing protein</fullName>
    </submittedName>
</protein>